<feature type="compositionally biased region" description="Polar residues" evidence="1">
    <location>
        <begin position="53"/>
        <end position="71"/>
    </location>
</feature>
<feature type="compositionally biased region" description="Pro residues" evidence="1">
    <location>
        <begin position="143"/>
        <end position="156"/>
    </location>
</feature>
<dbReference type="EMBL" id="AC158497">
    <property type="protein sequence ID" value="ABN08710.1"/>
    <property type="molecule type" value="Genomic_DNA"/>
</dbReference>
<reference evidence="2" key="1">
    <citation type="submission" date="2005-04" db="EMBL/GenBank/DDBJ databases">
        <authorList>
            <person name="Town C.D."/>
        </authorList>
    </citation>
    <scope>NUCLEOTIDE SEQUENCE</scope>
</reference>
<proteinExistence type="predicted"/>
<name>A2Q510_MEDTR</name>
<organism evidence="2">
    <name type="scientific">Medicago truncatula</name>
    <name type="common">Barrel medic</name>
    <name type="synonym">Medicago tribuloides</name>
    <dbReference type="NCBI Taxonomy" id="3880"/>
    <lineage>
        <taxon>Eukaryota</taxon>
        <taxon>Viridiplantae</taxon>
        <taxon>Streptophyta</taxon>
        <taxon>Embryophyta</taxon>
        <taxon>Tracheophyta</taxon>
        <taxon>Spermatophyta</taxon>
        <taxon>Magnoliopsida</taxon>
        <taxon>eudicotyledons</taxon>
        <taxon>Gunneridae</taxon>
        <taxon>Pentapetalae</taxon>
        <taxon>rosids</taxon>
        <taxon>fabids</taxon>
        <taxon>Fabales</taxon>
        <taxon>Fabaceae</taxon>
        <taxon>Papilionoideae</taxon>
        <taxon>50 kb inversion clade</taxon>
        <taxon>NPAAA clade</taxon>
        <taxon>Hologalegina</taxon>
        <taxon>IRL clade</taxon>
        <taxon>Trifolieae</taxon>
        <taxon>Medicago</taxon>
    </lineage>
</organism>
<evidence type="ECO:0000256" key="1">
    <source>
        <dbReference type="SAM" id="MobiDB-lite"/>
    </source>
</evidence>
<sequence length="242" mass="28106">MARDEDEWQRVIREDRMRNGKTASTASAQKEKVDQNPYVPKTRKRMDARPGVESSQPHMDHSSQVVDPTQTYEYAKGFRGYDRMEEDIMFYQLQDEAEDEEVACDEEVPEDVVADYIEAENVVPEGEPEPEPQTQQRRRRVPPISPYPVGEPPYPGGPETTPLLSHYVRHVTNPLWMNYHNMWHDQTGYKCINAGKKMKELGKPETGLRWFWELVEGSSLHDLIYTGYSTVTHAMIRAMCER</sequence>
<feature type="region of interest" description="Disordered" evidence="1">
    <location>
        <begin position="120"/>
        <end position="158"/>
    </location>
</feature>
<feature type="region of interest" description="Disordered" evidence="1">
    <location>
        <begin position="1"/>
        <end position="71"/>
    </location>
</feature>
<dbReference type="AlphaFoldDB" id="A2Q510"/>
<accession>A2Q510</accession>
<feature type="compositionally biased region" description="Basic and acidic residues" evidence="1">
    <location>
        <begin position="1"/>
        <end position="18"/>
    </location>
</feature>
<protein>
    <submittedName>
        <fullName evidence="2">IMP dehydrogenase/GMP reductase, related</fullName>
    </submittedName>
</protein>
<gene>
    <name evidence="2" type="ORF">MtrDRAFT_AC158497g12v2</name>
</gene>
<reference evidence="2" key="2">
    <citation type="submission" date="2007-03" db="EMBL/GenBank/DDBJ databases">
        <authorList>
            <consortium name="The International Medicago Genome Annotation Group"/>
        </authorList>
    </citation>
    <scope>NUCLEOTIDE SEQUENCE</scope>
</reference>
<evidence type="ECO:0000313" key="2">
    <source>
        <dbReference type="EMBL" id="ABN08710.1"/>
    </source>
</evidence>